<keyword evidence="1" id="KW-1133">Transmembrane helix</keyword>
<dbReference type="GO" id="GO:0005737">
    <property type="term" value="C:cytoplasm"/>
    <property type="evidence" value="ECO:0007669"/>
    <property type="project" value="TreeGrafter"/>
</dbReference>
<comment type="caution">
    <text evidence="3">The sequence shown here is derived from an EMBL/GenBank/DDBJ whole genome shotgun (WGS) entry which is preliminary data.</text>
</comment>
<name>A0A931BUC5_9HYPH</name>
<dbReference type="PANTHER" id="PTHR48079:SF6">
    <property type="entry name" value="NAD(P)-BINDING DOMAIN-CONTAINING PROTEIN-RELATED"/>
    <property type="match status" value="1"/>
</dbReference>
<dbReference type="InterPro" id="IPR001509">
    <property type="entry name" value="Epimerase_deHydtase"/>
</dbReference>
<evidence type="ECO:0000313" key="4">
    <source>
        <dbReference type="Proteomes" id="UP000599312"/>
    </source>
</evidence>
<feature type="domain" description="NAD-dependent epimerase/dehydratase" evidence="2">
    <location>
        <begin position="15"/>
        <end position="242"/>
    </location>
</feature>
<evidence type="ECO:0000259" key="2">
    <source>
        <dbReference type="Pfam" id="PF01370"/>
    </source>
</evidence>
<dbReference type="Gene3D" id="3.40.50.720">
    <property type="entry name" value="NAD(P)-binding Rossmann-like Domain"/>
    <property type="match status" value="1"/>
</dbReference>
<dbReference type="RefSeq" id="WP_196273296.1">
    <property type="nucleotide sequence ID" value="NZ_JADQDO010000011.1"/>
</dbReference>
<dbReference type="EMBL" id="JADQDO010000011">
    <property type="protein sequence ID" value="MBF9235305.1"/>
    <property type="molecule type" value="Genomic_DNA"/>
</dbReference>
<protein>
    <submittedName>
        <fullName evidence="3">NAD-dependent epimerase/dehydratase family protein</fullName>
    </submittedName>
</protein>
<dbReference type="GO" id="GO:0004029">
    <property type="term" value="F:aldehyde dehydrogenase (NAD+) activity"/>
    <property type="evidence" value="ECO:0007669"/>
    <property type="project" value="TreeGrafter"/>
</dbReference>
<dbReference type="InterPro" id="IPR017829">
    <property type="entry name" value="Hopanoid-assoc_sugar_epimerase"/>
</dbReference>
<feature type="transmembrane region" description="Helical" evidence="1">
    <location>
        <begin position="12"/>
        <end position="35"/>
    </location>
</feature>
<dbReference type="InterPro" id="IPR051783">
    <property type="entry name" value="NAD(P)-dependent_oxidoreduct"/>
</dbReference>
<dbReference type="CDD" id="cd05228">
    <property type="entry name" value="AR_FR_like_1_SDR_e"/>
    <property type="match status" value="1"/>
</dbReference>
<reference evidence="3" key="1">
    <citation type="submission" date="2020-11" db="EMBL/GenBank/DDBJ databases">
        <authorList>
            <person name="Kim M.K."/>
        </authorList>
    </citation>
    <scope>NUCLEOTIDE SEQUENCE</scope>
    <source>
        <strain evidence="3">BT350</strain>
    </source>
</reference>
<dbReference type="PANTHER" id="PTHR48079">
    <property type="entry name" value="PROTEIN YEEZ"/>
    <property type="match status" value="1"/>
</dbReference>
<sequence>MGDDFGPPPSVVGPILITGASGFLGSALVEAFYMAGYPVRALVRASSPRANLPKDGIAIVQGDICDRASIAAVMHGVSYVVHAAADYRLWARRPDDIIRTNVEGTRIVMEEAMRAGVERVVYTSSVATLAINRDGTPADESRPLSESAAVGAYKRSKVMAERLVQDMIDRDGLPAVIVNPSTPIGPRDVKPTPTGRIIVEAASGRMPGFVDTGLNLVHVDDVAAGHLAAMHNGQIGQRYILGGENVLLSAMLADIAALVDRSPPVLKLPRGLIYPLALGAEAMAHLTGRTPFVTLDGLRMARHRMFFTDTKARNELGYTTRPYREGLADAIAWFRSSGYLR</sequence>
<dbReference type="NCBIfam" id="TIGR03466">
    <property type="entry name" value="HpnA"/>
    <property type="match status" value="1"/>
</dbReference>
<organism evidence="3 4">
    <name type="scientific">Microvirga alba</name>
    <dbReference type="NCBI Taxonomy" id="2791025"/>
    <lineage>
        <taxon>Bacteria</taxon>
        <taxon>Pseudomonadati</taxon>
        <taxon>Pseudomonadota</taxon>
        <taxon>Alphaproteobacteria</taxon>
        <taxon>Hyphomicrobiales</taxon>
        <taxon>Methylobacteriaceae</taxon>
        <taxon>Microvirga</taxon>
    </lineage>
</organism>
<dbReference type="Proteomes" id="UP000599312">
    <property type="component" value="Unassembled WGS sequence"/>
</dbReference>
<evidence type="ECO:0000313" key="3">
    <source>
        <dbReference type="EMBL" id="MBF9235305.1"/>
    </source>
</evidence>
<keyword evidence="4" id="KW-1185">Reference proteome</keyword>
<gene>
    <name evidence="3" type="ORF">I2H38_18190</name>
</gene>
<evidence type="ECO:0000256" key="1">
    <source>
        <dbReference type="SAM" id="Phobius"/>
    </source>
</evidence>
<dbReference type="InterPro" id="IPR036291">
    <property type="entry name" value="NAD(P)-bd_dom_sf"/>
</dbReference>
<proteinExistence type="predicted"/>
<dbReference type="AlphaFoldDB" id="A0A931BUC5"/>
<keyword evidence="1" id="KW-0812">Transmembrane</keyword>
<dbReference type="SUPFAM" id="SSF51735">
    <property type="entry name" value="NAD(P)-binding Rossmann-fold domains"/>
    <property type="match status" value="1"/>
</dbReference>
<dbReference type="Pfam" id="PF01370">
    <property type="entry name" value="Epimerase"/>
    <property type="match status" value="1"/>
</dbReference>
<keyword evidence="1" id="KW-0472">Membrane</keyword>
<accession>A0A931BUC5</accession>